<organism evidence="2 3">
    <name type="scientific">Theileria equi strain WA</name>
    <dbReference type="NCBI Taxonomy" id="1537102"/>
    <lineage>
        <taxon>Eukaryota</taxon>
        <taxon>Sar</taxon>
        <taxon>Alveolata</taxon>
        <taxon>Apicomplexa</taxon>
        <taxon>Aconoidasida</taxon>
        <taxon>Piroplasmida</taxon>
        <taxon>Theileriidae</taxon>
        <taxon>Theileria</taxon>
    </lineage>
</organism>
<dbReference type="VEuPathDB" id="PiroplasmaDB:BEWA_048660"/>
<dbReference type="KEGG" id="beq:BEWA_048660"/>
<keyword evidence="3" id="KW-1185">Reference proteome</keyword>
<feature type="compositionally biased region" description="Basic and acidic residues" evidence="1">
    <location>
        <begin position="26"/>
        <end position="49"/>
    </location>
</feature>
<dbReference type="GeneID" id="15804115"/>
<dbReference type="AlphaFoldDB" id="L1LAV7"/>
<evidence type="ECO:0000313" key="3">
    <source>
        <dbReference type="Proteomes" id="UP000031512"/>
    </source>
</evidence>
<feature type="region of interest" description="Disordered" evidence="1">
    <location>
        <begin position="16"/>
        <end position="114"/>
    </location>
</feature>
<dbReference type="RefSeq" id="XP_004831851.1">
    <property type="nucleotide sequence ID" value="XM_004831794.1"/>
</dbReference>
<name>L1LAV7_THEEQ</name>
<dbReference type="Proteomes" id="UP000031512">
    <property type="component" value="Unassembled WGS sequence"/>
</dbReference>
<feature type="compositionally biased region" description="Polar residues" evidence="1">
    <location>
        <begin position="98"/>
        <end position="108"/>
    </location>
</feature>
<evidence type="ECO:0000256" key="1">
    <source>
        <dbReference type="SAM" id="MobiDB-lite"/>
    </source>
</evidence>
<proteinExistence type="predicted"/>
<protein>
    <submittedName>
        <fullName evidence="2">Uncharacterized protein</fullName>
    </submittedName>
</protein>
<accession>L1LAV7</accession>
<comment type="caution">
    <text evidence="2">The sequence shown here is derived from an EMBL/GenBank/DDBJ whole genome shotgun (WGS) entry which is preliminary data.</text>
</comment>
<dbReference type="EMBL" id="ACOU01000007">
    <property type="protein sequence ID" value="EKX72399.1"/>
    <property type="molecule type" value="Genomic_DNA"/>
</dbReference>
<gene>
    <name evidence="2" type="ORF">BEWA_048660</name>
</gene>
<sequence length="325" mass="36972">METLQGLGVAVLVTRDNKNKQGTVYRYHDGKQWKDGKEEDHKKNLDALKTKAKNHHIAKQSPVQLTPKQAAQPVQEPPKPTADKPVEAPAPKEEPTESSKQSGDTTLDISKPDKDKSQSFDYTFAGNAIRLVVPNKGISVSKLVSGTEEVYTLSAGEMLEYIRVYLNKDKKPELASVTLQTSSGVLRRDYVKSENGWVFCTDTDAKMKNLKDTTEWKSNFEIDLSASKDTDECRVFEAELLGVTTKHFFPTPGYHAKKGVYARWNGYFDDYCLSCLIHKRGNIELLVMIVVERLTRRWKYFEKNADGWKDLTRDEFDRKIEEIKG</sequence>
<feature type="compositionally biased region" description="Basic and acidic residues" evidence="1">
    <location>
        <begin position="81"/>
        <end position="97"/>
    </location>
</feature>
<reference evidence="2 3" key="1">
    <citation type="journal article" date="2012" name="BMC Genomics">
        <title>Comparative genomic analysis and phylogenetic position of Theileria equi.</title>
        <authorList>
            <person name="Kappmeyer L.S."/>
            <person name="Thiagarajan M."/>
            <person name="Herndon D.R."/>
            <person name="Ramsay J.D."/>
            <person name="Caler E."/>
            <person name="Djikeng A."/>
            <person name="Gillespie J.J."/>
            <person name="Lau A.O."/>
            <person name="Roalson E.H."/>
            <person name="Silva J.C."/>
            <person name="Silva M.G."/>
            <person name="Suarez C.E."/>
            <person name="Ueti M.W."/>
            <person name="Nene V.M."/>
            <person name="Mealey R.H."/>
            <person name="Knowles D.P."/>
            <person name="Brayton K.A."/>
        </authorList>
    </citation>
    <scope>NUCLEOTIDE SEQUENCE [LARGE SCALE GENOMIC DNA]</scope>
    <source>
        <strain evidence="2 3">WA</strain>
    </source>
</reference>
<evidence type="ECO:0000313" key="2">
    <source>
        <dbReference type="EMBL" id="EKX72399.1"/>
    </source>
</evidence>